<proteinExistence type="predicted"/>
<reference evidence="1 2" key="1">
    <citation type="journal article" date="2018" name="Mol. Plant">
        <title>The genome of Artemisia annua provides insight into the evolution of Asteraceae family and artemisinin biosynthesis.</title>
        <authorList>
            <person name="Shen Q."/>
            <person name="Zhang L."/>
            <person name="Liao Z."/>
            <person name="Wang S."/>
            <person name="Yan T."/>
            <person name="Shi P."/>
            <person name="Liu M."/>
            <person name="Fu X."/>
            <person name="Pan Q."/>
            <person name="Wang Y."/>
            <person name="Lv Z."/>
            <person name="Lu X."/>
            <person name="Zhang F."/>
            <person name="Jiang W."/>
            <person name="Ma Y."/>
            <person name="Chen M."/>
            <person name="Hao X."/>
            <person name="Li L."/>
            <person name="Tang Y."/>
            <person name="Lv G."/>
            <person name="Zhou Y."/>
            <person name="Sun X."/>
            <person name="Brodelius P.E."/>
            <person name="Rose J.K.C."/>
            <person name="Tang K."/>
        </authorList>
    </citation>
    <scope>NUCLEOTIDE SEQUENCE [LARGE SCALE GENOMIC DNA]</scope>
    <source>
        <strain evidence="2">cv. Huhao1</strain>
        <tissue evidence="1">Leaf</tissue>
    </source>
</reference>
<organism evidence="1 2">
    <name type="scientific">Artemisia annua</name>
    <name type="common">Sweet wormwood</name>
    <dbReference type="NCBI Taxonomy" id="35608"/>
    <lineage>
        <taxon>Eukaryota</taxon>
        <taxon>Viridiplantae</taxon>
        <taxon>Streptophyta</taxon>
        <taxon>Embryophyta</taxon>
        <taxon>Tracheophyta</taxon>
        <taxon>Spermatophyta</taxon>
        <taxon>Magnoliopsida</taxon>
        <taxon>eudicotyledons</taxon>
        <taxon>Gunneridae</taxon>
        <taxon>Pentapetalae</taxon>
        <taxon>asterids</taxon>
        <taxon>campanulids</taxon>
        <taxon>Asterales</taxon>
        <taxon>Asteraceae</taxon>
        <taxon>Asteroideae</taxon>
        <taxon>Anthemideae</taxon>
        <taxon>Artemisiinae</taxon>
        <taxon>Artemisia</taxon>
    </lineage>
</organism>
<keyword evidence="2" id="KW-1185">Reference proteome</keyword>
<dbReference type="AlphaFoldDB" id="A0A2U1N0M9"/>
<gene>
    <name evidence="1" type="ORF">CTI12_AA321300</name>
</gene>
<comment type="caution">
    <text evidence="1">The sequence shown here is derived from an EMBL/GenBank/DDBJ whole genome shotgun (WGS) entry which is preliminary data.</text>
</comment>
<sequence length="75" mass="8242">MKGNNTGGEIKAERQIKGAELTVVLVNHYDLLSSVSYQDAAKWARPLARRNCTDSIVEVGTTLFASNKDVLHLQV</sequence>
<name>A0A2U1N0M9_ARTAN</name>
<accession>A0A2U1N0M9</accession>
<evidence type="ECO:0000313" key="2">
    <source>
        <dbReference type="Proteomes" id="UP000245207"/>
    </source>
</evidence>
<dbReference type="EMBL" id="PKPP01003911">
    <property type="protein sequence ID" value="PWA67037.1"/>
    <property type="molecule type" value="Genomic_DNA"/>
</dbReference>
<dbReference type="Proteomes" id="UP000245207">
    <property type="component" value="Unassembled WGS sequence"/>
</dbReference>
<protein>
    <submittedName>
        <fullName evidence="1">Uncharacterized protein</fullName>
    </submittedName>
</protein>
<evidence type="ECO:0000313" key="1">
    <source>
        <dbReference type="EMBL" id="PWA67037.1"/>
    </source>
</evidence>